<gene>
    <name evidence="2" type="ORF">IBL26_25255</name>
</gene>
<feature type="region of interest" description="Disordered" evidence="1">
    <location>
        <begin position="1"/>
        <end position="40"/>
    </location>
</feature>
<dbReference type="Gene3D" id="3.90.550.10">
    <property type="entry name" value="Spore Coat Polysaccharide Biosynthesis Protein SpsA, Chain A"/>
    <property type="match status" value="1"/>
</dbReference>
<name>A0ABR7RUC6_9PROT</name>
<comment type="caution">
    <text evidence="2">The sequence shown here is derived from an EMBL/GenBank/DDBJ whole genome shotgun (WGS) entry which is preliminary data.</text>
</comment>
<proteinExistence type="predicted"/>
<dbReference type="InterPro" id="IPR029044">
    <property type="entry name" value="Nucleotide-diphossugar_trans"/>
</dbReference>
<dbReference type="RefSeq" id="WP_187787257.1">
    <property type="nucleotide sequence ID" value="NZ_JACTVA010000114.1"/>
</dbReference>
<evidence type="ECO:0000256" key="1">
    <source>
        <dbReference type="SAM" id="MobiDB-lite"/>
    </source>
</evidence>
<protein>
    <submittedName>
        <fullName evidence="2">Uncharacterized protein</fullName>
    </submittedName>
</protein>
<dbReference type="Proteomes" id="UP000626026">
    <property type="component" value="Unassembled WGS sequence"/>
</dbReference>
<sequence length="543" mass="58447">MEDRAELLRQRDEARAARDEARRQRDAARDAPARPGFTTLDAFAREEGRARLRPALLARQAAGEALRAQDIEMLLPRFRPALLNRPASLTPPPPGLVLATVANAAFLPGLEALLLSLRQTYPGLDNPFHVFADASLDAVAGRWLRRLYPGLQLHRLALDGFARMPAQSSNQRRIGPIAYLGSEALGLAGAERVLLLDADLLVTGGLAPLWQGEGVIACADCGEREFGVISPVTGRPVVNSGVLSLPGAMLGAAAKARWLQLASGGTPPCPVLDRFADQRVWNHFLRDHSVTLAPVNFNCNAKLAAKSLGGRLEAVSILHFTGAKPWMRPEPEQTAMERWWSDAARGLLWRHRADAYDAWAPARRAAPFPADSTVAWIQAGPCAGAPPPGAAVFRAASTLEEPGPVPQHVVLDVATGAGPARLPDGWAERLWALRPRPVLWAPFRLREALEEANAPAAFEINFLLLEQPFAASLDHSGAWTGPDGFLPEGPSVVLGLACAAAQAMGYPTVVLAGLAEQREERFRFALDAMRDGISSCDILLTLS</sequence>
<dbReference type="EMBL" id="JACTVA010000114">
    <property type="protein sequence ID" value="MBC9210152.1"/>
    <property type="molecule type" value="Genomic_DNA"/>
</dbReference>
<evidence type="ECO:0000313" key="2">
    <source>
        <dbReference type="EMBL" id="MBC9210152.1"/>
    </source>
</evidence>
<dbReference type="SUPFAM" id="SSF53448">
    <property type="entry name" value="Nucleotide-diphospho-sugar transferases"/>
    <property type="match status" value="1"/>
</dbReference>
<keyword evidence="3" id="KW-1185">Reference proteome</keyword>
<reference evidence="2 3" key="1">
    <citation type="journal article" date="2013" name="Int. J. Syst. Evol. Microbiol.">
        <title>Roseomonas aerophila sp. nov., isolated from air.</title>
        <authorList>
            <person name="Kim S.J."/>
            <person name="Weon H.Y."/>
            <person name="Ahn J.H."/>
            <person name="Hong S.B."/>
            <person name="Seok S.J."/>
            <person name="Whang K.S."/>
            <person name="Kwon S.W."/>
        </authorList>
    </citation>
    <scope>NUCLEOTIDE SEQUENCE [LARGE SCALE GENOMIC DNA]</scope>
    <source>
        <strain evidence="2 3">NBRC 108923</strain>
    </source>
</reference>
<feature type="compositionally biased region" description="Basic and acidic residues" evidence="1">
    <location>
        <begin position="1"/>
        <end position="32"/>
    </location>
</feature>
<organism evidence="2 3">
    <name type="scientific">Teichococcus aerophilus</name>
    <dbReference type="NCBI Taxonomy" id="1224513"/>
    <lineage>
        <taxon>Bacteria</taxon>
        <taxon>Pseudomonadati</taxon>
        <taxon>Pseudomonadota</taxon>
        <taxon>Alphaproteobacteria</taxon>
        <taxon>Acetobacterales</taxon>
        <taxon>Roseomonadaceae</taxon>
        <taxon>Roseomonas</taxon>
    </lineage>
</organism>
<accession>A0ABR7RUC6</accession>
<evidence type="ECO:0000313" key="3">
    <source>
        <dbReference type="Proteomes" id="UP000626026"/>
    </source>
</evidence>